<sequence length="200" mass="21031">MPRSRGGTQPHPISMTDVVGAALRVVARSSLDRLTVRAVADECGVTPPAIHYHLRGGDELADRVVEAVATRIDVATDTKAPWVDRYLTLISAMDRAFLAYPGTGLRALTATGPSPGATRLTENAMQILRNAGLPEAVAVQTFTTTYLIFVGWLATRNLAEGNGIHPALAAAGAGALADDGDQPLIVAIRRVLTAAEGDIR</sequence>
<feature type="domain" description="HTH tetR-type" evidence="5">
    <location>
        <begin position="12"/>
        <end position="72"/>
    </location>
</feature>
<dbReference type="GO" id="GO:0003677">
    <property type="term" value="F:DNA binding"/>
    <property type="evidence" value="ECO:0007669"/>
    <property type="project" value="UniProtKB-UniRule"/>
</dbReference>
<dbReference type="Gene3D" id="1.10.357.10">
    <property type="entry name" value="Tetracycline Repressor, domain 2"/>
    <property type="match status" value="1"/>
</dbReference>
<comment type="caution">
    <text evidence="6">The sequence shown here is derived from an EMBL/GenBank/DDBJ whole genome shotgun (WGS) entry which is preliminary data.</text>
</comment>
<dbReference type="SUPFAM" id="SSF48498">
    <property type="entry name" value="Tetracyclin repressor-like, C-terminal domain"/>
    <property type="match status" value="1"/>
</dbReference>
<keyword evidence="3" id="KW-0804">Transcription</keyword>
<evidence type="ECO:0000313" key="6">
    <source>
        <dbReference type="EMBL" id="KBZ61097.1"/>
    </source>
</evidence>
<evidence type="ECO:0000256" key="3">
    <source>
        <dbReference type="ARBA" id="ARBA00023163"/>
    </source>
</evidence>
<keyword evidence="2 4" id="KW-0238">DNA-binding</keyword>
<accession>A0A051TVT4</accession>
<gene>
    <name evidence="6" type="ORF">K875_04048</name>
</gene>
<dbReference type="InterPro" id="IPR001647">
    <property type="entry name" value="HTH_TetR"/>
</dbReference>
<feature type="DNA-binding region" description="H-T-H motif" evidence="4">
    <location>
        <begin position="35"/>
        <end position="54"/>
    </location>
</feature>
<dbReference type="EMBL" id="JLXW01000010">
    <property type="protein sequence ID" value="KBZ61097.1"/>
    <property type="molecule type" value="Genomic_DNA"/>
</dbReference>
<name>A0A051TVT4_9MYCO</name>
<protein>
    <recommendedName>
        <fullName evidence="5">HTH tetR-type domain-containing protein</fullName>
    </recommendedName>
</protein>
<keyword evidence="1" id="KW-0805">Transcription regulation</keyword>
<evidence type="ECO:0000256" key="4">
    <source>
        <dbReference type="PROSITE-ProRule" id="PRU00335"/>
    </source>
</evidence>
<dbReference type="Pfam" id="PF02909">
    <property type="entry name" value="TetR_C_1"/>
    <property type="match status" value="1"/>
</dbReference>
<keyword evidence="7" id="KW-1185">Reference proteome</keyword>
<dbReference type="InterPro" id="IPR004111">
    <property type="entry name" value="Repressor_TetR_C"/>
</dbReference>
<dbReference type="PROSITE" id="PS50977">
    <property type="entry name" value="HTH_TETR_2"/>
    <property type="match status" value="1"/>
</dbReference>
<dbReference type="AlphaFoldDB" id="A0A051TVT4"/>
<evidence type="ECO:0000313" key="7">
    <source>
        <dbReference type="Proteomes" id="UP000025947"/>
    </source>
</evidence>
<proteinExistence type="predicted"/>
<reference evidence="6 7" key="1">
    <citation type="submission" date="2014-04" db="EMBL/GenBank/DDBJ databases">
        <title>The Genome Sequence of Mycobacterium tuberculosis TKK-01-0051.</title>
        <authorList>
            <consortium name="The Broad Institute Genomics Platform"/>
            <consortium name="The Broad Institute Genome Sequencing Center for Infectious Disease"/>
            <person name="Earl A.M."/>
            <person name="Cohen K."/>
            <person name="Pym A."/>
            <person name="Bishai W."/>
            <person name="Maharaj K."/>
            <person name="Desjardins C."/>
            <person name="Abeel T."/>
            <person name="Young S."/>
            <person name="Zeng Q."/>
            <person name="Gargeya S."/>
            <person name="Abouelleil A."/>
            <person name="Alvarado L."/>
            <person name="Chapman S.B."/>
            <person name="Gainer-Dewar J."/>
            <person name="Goldberg J."/>
            <person name="Griggs A."/>
            <person name="Gujja S."/>
            <person name="Hansen M."/>
            <person name="Howarth C."/>
            <person name="Imamovic A."/>
            <person name="Larimer J."/>
            <person name="Murphy C."/>
            <person name="Naylor J."/>
            <person name="Pearson M."/>
            <person name="Poon T.W."/>
            <person name="Priest M."/>
            <person name="Roberts A."/>
            <person name="Saif S."/>
            <person name="Shea T."/>
            <person name="Sykes S."/>
            <person name="Wortman J."/>
            <person name="Nusbaum C."/>
            <person name="Birren B."/>
        </authorList>
    </citation>
    <scope>NUCLEOTIDE SEQUENCE [LARGE SCALE GENOMIC DNA]</scope>
    <source>
        <strain evidence="6 7">TKK-01-0051</strain>
    </source>
</reference>
<dbReference type="HOGENOM" id="CLU_1218324_0_0_11"/>
<evidence type="ECO:0000256" key="1">
    <source>
        <dbReference type="ARBA" id="ARBA00023015"/>
    </source>
</evidence>
<evidence type="ECO:0000259" key="5">
    <source>
        <dbReference type="PROSITE" id="PS50977"/>
    </source>
</evidence>
<organism evidence="6 7">
    <name type="scientific">Mycobacterium [tuberculosis] TKK-01-0051</name>
    <dbReference type="NCBI Taxonomy" id="1324261"/>
    <lineage>
        <taxon>Bacteria</taxon>
        <taxon>Bacillati</taxon>
        <taxon>Actinomycetota</taxon>
        <taxon>Actinomycetes</taxon>
        <taxon>Mycobacteriales</taxon>
        <taxon>Mycobacteriaceae</taxon>
        <taxon>Mycobacterium</taxon>
        <taxon>Mycobacterium avium complex (MAC)</taxon>
    </lineage>
</organism>
<dbReference type="InterPro" id="IPR009057">
    <property type="entry name" value="Homeodomain-like_sf"/>
</dbReference>
<dbReference type="GO" id="GO:0045892">
    <property type="term" value="P:negative regulation of DNA-templated transcription"/>
    <property type="evidence" value="ECO:0007669"/>
    <property type="project" value="InterPro"/>
</dbReference>
<dbReference type="Proteomes" id="UP000025947">
    <property type="component" value="Unassembled WGS sequence"/>
</dbReference>
<evidence type="ECO:0000256" key="2">
    <source>
        <dbReference type="ARBA" id="ARBA00023125"/>
    </source>
</evidence>
<dbReference type="SUPFAM" id="SSF46689">
    <property type="entry name" value="Homeodomain-like"/>
    <property type="match status" value="1"/>
</dbReference>
<dbReference type="PATRIC" id="fig|1324261.3.peg.4090"/>
<dbReference type="Pfam" id="PF00440">
    <property type="entry name" value="TetR_N"/>
    <property type="match status" value="1"/>
</dbReference>
<dbReference type="InterPro" id="IPR036271">
    <property type="entry name" value="Tet_transcr_reg_TetR-rel_C_sf"/>
</dbReference>